<gene>
    <name evidence="4" type="ORF">A6X21_22195</name>
</gene>
<dbReference type="PANTHER" id="PTHR41259">
    <property type="entry name" value="DOUBLE-STRAND BREAK REPAIR RAD50 ATPASE, PUTATIVE-RELATED"/>
    <property type="match status" value="1"/>
</dbReference>
<evidence type="ECO:0000256" key="1">
    <source>
        <dbReference type="SAM" id="Coils"/>
    </source>
</evidence>
<sequence length="1047" mass="120378">MKISNIHIDRFGVWEDFDQTIKPNGLTVFYGTNGTGKTTLLRFLRAMLYGFTMDDRQIADRWRDRFSREGSLEVQHQGRTHRLHRMATLEGDAGRLTIDGLDAAHAAKPLYEELIGHLDARLFQSVFALGLPELQQLGTLEDEAVARHIYAMTLGPQGRQLQDAVPKLESYQRAIRNPQAMSGKLLELAQQRTRLRALNEAESTRLKRHRELLRKREQLETRQENLTSRQTNLQAALLEARHLQRVWEPWRLVGQCQRELSGLPELQAIAPDTISKLDRIEAAIVSLGQDRDTARSRVLAIEEKLKSARKLADFGRFGPSLHALWEHQPAWQNQDAHRLAAEQELSTVEQDLTRRLKELGSKWTRQRLSEIVDTPATHAELLSSARGYQDMRARQLARQRRYRKKSSVCHDRELALRTTLLELGIQSETIEEPLHFARQRLAHVVELGRLRIAAGEHLERIREIEKQLERIRVHSSMPPWIFTLLFLFLAAGVGLLFWGALTSITTGVLVGTIYALVGVMAISLSYGLKVQFERDAEDQLRAIRESRRDYQVRLHEAREQMRDLAQTHDLMDAAELEQWMQGANDGGLIAQAAARLADLEKLQRQFQEIRRVRKSLSAARKKLQEGQRELAQARHDWSRKLAGIGLDETTSVSNAYSSWEKVHGAFEQLARSRELSHRLNGIRAEQQAFRQKVETLAKRIGQSLPATANPWLPLENWRKDLTTALEKRKAKRKLDRMLEARQELRFQLDRKLEQQHLDRTAMLSAAGVRDREGLIDRIKTWEKRKEWELRLKQAQHDLEQAVQSQPTLAITEDVLQKFNRTQNDQRIGELNKDLAIVEQDLKKLYEELGSVKQETRTLEADTSGMTRRLELATLEQQMRTGLEDWYAAALAGQSMEELRQRFERTNQPQLLAEASPFLSKLTCGQYPNIWTPLGQHALCVDDDRQQPWPVQMLSGGTREQLFLAIRLAMVRRFTARNVELPMILDDVTVNFDEHRSGAAVDTLIDFASTGQQVLVFTSHMSFAEQFQSRGVEPVWLSRLETQARRAG</sequence>
<keyword evidence="1" id="KW-0175">Coiled coil</keyword>
<evidence type="ECO:0000259" key="3">
    <source>
        <dbReference type="Pfam" id="PF13514"/>
    </source>
</evidence>
<feature type="domain" description="YhaN AAA" evidence="3">
    <location>
        <begin position="1"/>
        <end position="197"/>
    </location>
</feature>
<dbReference type="AlphaFoldDB" id="A0A1C3EES6"/>
<feature type="coiled-coil region" evidence="1">
    <location>
        <begin position="784"/>
        <end position="861"/>
    </location>
</feature>
<comment type="caution">
    <text evidence="4">The sequence shown here is derived from an EMBL/GenBank/DDBJ whole genome shotgun (WGS) entry which is preliminary data.</text>
</comment>
<feature type="coiled-coil region" evidence="1">
    <location>
        <begin position="727"/>
        <end position="754"/>
    </location>
</feature>
<dbReference type="OrthoDB" id="9764467at2"/>
<dbReference type="PANTHER" id="PTHR41259:SF1">
    <property type="entry name" value="DOUBLE-STRAND BREAK REPAIR RAD50 ATPASE, PUTATIVE-RELATED"/>
    <property type="match status" value="1"/>
</dbReference>
<evidence type="ECO:0000313" key="5">
    <source>
        <dbReference type="Proteomes" id="UP000094828"/>
    </source>
</evidence>
<dbReference type="RefSeq" id="WP_068847763.1">
    <property type="nucleotide sequence ID" value="NZ_LYDR01000076.1"/>
</dbReference>
<dbReference type="STRING" id="1841610.A6X21_22195"/>
<keyword evidence="2" id="KW-0472">Membrane</keyword>
<protein>
    <recommendedName>
        <fullName evidence="3">YhaN AAA domain-containing protein</fullName>
    </recommendedName>
</protein>
<evidence type="ECO:0000313" key="4">
    <source>
        <dbReference type="EMBL" id="ODA31723.1"/>
    </source>
</evidence>
<reference evidence="4 5" key="1">
    <citation type="submission" date="2016-05" db="EMBL/GenBank/DDBJ databases">
        <title>Genomic and physiological characterization of Planctopirus sp. isolated from fresh water lake.</title>
        <authorList>
            <person name="Subhash Y."/>
            <person name="Ramana C."/>
        </authorList>
    </citation>
    <scope>NUCLEOTIDE SEQUENCE [LARGE SCALE GENOMIC DNA]</scope>
    <source>
        <strain evidence="4 5">JC280</strain>
    </source>
</reference>
<dbReference type="Pfam" id="PF13514">
    <property type="entry name" value="AAA_27"/>
    <property type="match status" value="1"/>
</dbReference>
<name>A0A1C3EES6_9PLAN</name>
<feature type="transmembrane region" description="Helical" evidence="2">
    <location>
        <begin position="508"/>
        <end position="528"/>
    </location>
</feature>
<organism evidence="4 5">
    <name type="scientific">Planctopirus hydrillae</name>
    <dbReference type="NCBI Taxonomy" id="1841610"/>
    <lineage>
        <taxon>Bacteria</taxon>
        <taxon>Pseudomonadati</taxon>
        <taxon>Planctomycetota</taxon>
        <taxon>Planctomycetia</taxon>
        <taxon>Planctomycetales</taxon>
        <taxon>Planctomycetaceae</taxon>
        <taxon>Planctopirus</taxon>
    </lineage>
</organism>
<dbReference type="EMBL" id="LYDR01000076">
    <property type="protein sequence ID" value="ODA31723.1"/>
    <property type="molecule type" value="Genomic_DNA"/>
</dbReference>
<dbReference type="InterPro" id="IPR027417">
    <property type="entry name" value="P-loop_NTPase"/>
</dbReference>
<dbReference type="InterPro" id="IPR038734">
    <property type="entry name" value="YhaN_AAA"/>
</dbReference>
<keyword evidence="2" id="KW-0812">Transmembrane</keyword>
<accession>A0A1C3EES6</accession>
<proteinExistence type="predicted"/>
<keyword evidence="5" id="KW-1185">Reference proteome</keyword>
<keyword evidence="2" id="KW-1133">Transmembrane helix</keyword>
<evidence type="ECO:0000256" key="2">
    <source>
        <dbReference type="SAM" id="Phobius"/>
    </source>
</evidence>
<dbReference type="SUPFAM" id="SSF52540">
    <property type="entry name" value="P-loop containing nucleoside triphosphate hydrolases"/>
    <property type="match status" value="1"/>
</dbReference>
<dbReference type="Proteomes" id="UP000094828">
    <property type="component" value="Unassembled WGS sequence"/>
</dbReference>
<feature type="transmembrane region" description="Helical" evidence="2">
    <location>
        <begin position="480"/>
        <end position="501"/>
    </location>
</feature>
<dbReference type="Gene3D" id="3.40.50.300">
    <property type="entry name" value="P-loop containing nucleotide triphosphate hydrolases"/>
    <property type="match status" value="2"/>
</dbReference>
<feature type="coiled-coil region" evidence="1">
    <location>
        <begin position="209"/>
        <end position="236"/>
    </location>
</feature>
<feature type="coiled-coil region" evidence="1">
    <location>
        <begin position="540"/>
        <end position="636"/>
    </location>
</feature>